<accession>A0A6G0Y2U5</accession>
<organism evidence="1 2">
    <name type="scientific">Aphis craccivora</name>
    <name type="common">Cowpea aphid</name>
    <dbReference type="NCBI Taxonomy" id="307492"/>
    <lineage>
        <taxon>Eukaryota</taxon>
        <taxon>Metazoa</taxon>
        <taxon>Ecdysozoa</taxon>
        <taxon>Arthropoda</taxon>
        <taxon>Hexapoda</taxon>
        <taxon>Insecta</taxon>
        <taxon>Pterygota</taxon>
        <taxon>Neoptera</taxon>
        <taxon>Paraneoptera</taxon>
        <taxon>Hemiptera</taxon>
        <taxon>Sternorrhyncha</taxon>
        <taxon>Aphidomorpha</taxon>
        <taxon>Aphidoidea</taxon>
        <taxon>Aphididae</taxon>
        <taxon>Aphidini</taxon>
        <taxon>Aphis</taxon>
        <taxon>Aphis</taxon>
    </lineage>
</organism>
<dbReference type="OrthoDB" id="10591373at2759"/>
<dbReference type="AlphaFoldDB" id="A0A6G0Y2U5"/>
<keyword evidence="2" id="KW-1185">Reference proteome</keyword>
<evidence type="ECO:0000313" key="2">
    <source>
        <dbReference type="Proteomes" id="UP000478052"/>
    </source>
</evidence>
<dbReference type="EMBL" id="VUJU01006620">
    <property type="protein sequence ID" value="KAF0748064.1"/>
    <property type="molecule type" value="Genomic_DNA"/>
</dbReference>
<evidence type="ECO:0000313" key="1">
    <source>
        <dbReference type="EMBL" id="KAF0748064.1"/>
    </source>
</evidence>
<proteinExistence type="predicted"/>
<comment type="caution">
    <text evidence="1">The sequence shown here is derived from an EMBL/GenBank/DDBJ whole genome shotgun (WGS) entry which is preliminary data.</text>
</comment>
<sequence>MCLTNNMQLNELYINNIKLWLKSYFKEIRINSIYTFTVDDSDVYKLIHKFIFYTYIDSEWSDECIGGSRFVSESNWCIGEVRGHFLNFPIVFKSIGKNQKKIKGKREFLRKTSCNSKTNHCKYLTFSPNVPYSQFFFISVYSSNFYEICRKREKLQRNDNDSSSNDFKYFISRENLKILPVIKIGVFFTYSYIQILTKIRQNHEYLQIILQCMYKTII</sequence>
<reference evidence="1 2" key="1">
    <citation type="submission" date="2019-08" db="EMBL/GenBank/DDBJ databases">
        <title>Whole genome of Aphis craccivora.</title>
        <authorList>
            <person name="Voronova N.V."/>
            <person name="Shulinski R.S."/>
            <person name="Bandarenka Y.V."/>
            <person name="Zhorov D.G."/>
            <person name="Warner D."/>
        </authorList>
    </citation>
    <scope>NUCLEOTIDE SEQUENCE [LARGE SCALE GENOMIC DNA]</scope>
    <source>
        <strain evidence="1">180601</strain>
        <tissue evidence="1">Whole Body</tissue>
    </source>
</reference>
<name>A0A6G0Y2U5_APHCR</name>
<protein>
    <submittedName>
        <fullName evidence="1">Uncharacterized protein</fullName>
    </submittedName>
</protein>
<gene>
    <name evidence="1" type="ORF">FWK35_00026517</name>
</gene>
<dbReference type="Proteomes" id="UP000478052">
    <property type="component" value="Unassembled WGS sequence"/>
</dbReference>